<sequence>MASSSSHQPFPYLDTSCILWCTTAGTTTVKAFLATRSPDLLPSFLNECVKVVDLVHDHWRRKQNGDLNDTQAAVWGCLKAWPIDADELVRVIGAYAEGKFRRGVTMKGVVQLSQGPLDDKAYTAVQETLYNKVFPIGQREVHRMTCEREAGLEPIQRPHPGLQRMRNKRHRNTETRKKRKFGDAEEEQTDGMDSMRKMKKGLPTFTFGADEENLSMPAKKHDDLVVTGKGKEKRTVVRPEK</sequence>
<dbReference type="AlphaFoldDB" id="A0A9P8EB04"/>
<protein>
    <submittedName>
        <fullName evidence="2">Uncharacterized protein</fullName>
    </submittedName>
</protein>
<reference evidence="2" key="1">
    <citation type="journal article" date="2021" name="J Fungi (Basel)">
        <title>Virulence traits and population genomics of the black yeast Aureobasidium melanogenum.</title>
        <authorList>
            <person name="Cernosa A."/>
            <person name="Sun X."/>
            <person name="Gostincar C."/>
            <person name="Fang C."/>
            <person name="Gunde-Cimerman N."/>
            <person name="Song Z."/>
        </authorList>
    </citation>
    <scope>NUCLEOTIDE SEQUENCE</scope>
    <source>
        <strain evidence="2">EXF-9911</strain>
    </source>
</reference>
<proteinExistence type="predicted"/>
<feature type="compositionally biased region" description="Basic and acidic residues" evidence="1">
    <location>
        <begin position="219"/>
        <end position="241"/>
    </location>
</feature>
<organism evidence="2 3">
    <name type="scientific">Aureobasidium melanogenum</name>
    <name type="common">Aureobasidium pullulans var. melanogenum</name>
    <dbReference type="NCBI Taxonomy" id="46634"/>
    <lineage>
        <taxon>Eukaryota</taxon>
        <taxon>Fungi</taxon>
        <taxon>Dikarya</taxon>
        <taxon>Ascomycota</taxon>
        <taxon>Pezizomycotina</taxon>
        <taxon>Dothideomycetes</taxon>
        <taxon>Dothideomycetidae</taxon>
        <taxon>Dothideales</taxon>
        <taxon>Saccotheciaceae</taxon>
        <taxon>Aureobasidium</taxon>
    </lineage>
</organism>
<accession>A0A9P8EB04</accession>
<feature type="non-terminal residue" evidence="2">
    <location>
        <position position="1"/>
    </location>
</feature>
<feature type="region of interest" description="Disordered" evidence="1">
    <location>
        <begin position="155"/>
        <end position="241"/>
    </location>
</feature>
<name>A0A9P8EB04_AURME</name>
<dbReference type="Proteomes" id="UP000779574">
    <property type="component" value="Unassembled WGS sequence"/>
</dbReference>
<feature type="compositionally biased region" description="Basic residues" evidence="1">
    <location>
        <begin position="165"/>
        <end position="180"/>
    </location>
</feature>
<evidence type="ECO:0000313" key="2">
    <source>
        <dbReference type="EMBL" id="KAG9686160.1"/>
    </source>
</evidence>
<evidence type="ECO:0000256" key="1">
    <source>
        <dbReference type="SAM" id="MobiDB-lite"/>
    </source>
</evidence>
<comment type="caution">
    <text evidence="2">The sequence shown here is derived from an EMBL/GenBank/DDBJ whole genome shotgun (WGS) entry which is preliminary data.</text>
</comment>
<dbReference type="EMBL" id="JAHFXF010000529">
    <property type="protein sequence ID" value="KAG9686160.1"/>
    <property type="molecule type" value="Genomic_DNA"/>
</dbReference>
<dbReference type="OrthoDB" id="3864868at2759"/>
<gene>
    <name evidence="2" type="ORF">KCU76_g11202</name>
</gene>
<reference evidence="2" key="2">
    <citation type="submission" date="2021-08" db="EMBL/GenBank/DDBJ databases">
        <authorList>
            <person name="Gostincar C."/>
            <person name="Sun X."/>
            <person name="Song Z."/>
            <person name="Gunde-Cimerman N."/>
        </authorList>
    </citation>
    <scope>NUCLEOTIDE SEQUENCE</scope>
    <source>
        <strain evidence="2">EXF-9911</strain>
    </source>
</reference>
<evidence type="ECO:0000313" key="3">
    <source>
        <dbReference type="Proteomes" id="UP000779574"/>
    </source>
</evidence>